<evidence type="ECO:0000313" key="3">
    <source>
        <dbReference type="EMBL" id="ORZ17285.1"/>
    </source>
</evidence>
<feature type="compositionally biased region" description="Basic and acidic residues" evidence="1">
    <location>
        <begin position="435"/>
        <end position="445"/>
    </location>
</feature>
<gene>
    <name evidence="3" type="ORF">BCR42DRAFT_414336</name>
</gene>
<proteinExistence type="predicted"/>
<dbReference type="EMBL" id="MCGE01000010">
    <property type="protein sequence ID" value="ORZ17285.1"/>
    <property type="molecule type" value="Genomic_DNA"/>
</dbReference>
<dbReference type="Proteomes" id="UP000193560">
    <property type="component" value="Unassembled WGS sequence"/>
</dbReference>
<feature type="region of interest" description="Disordered" evidence="1">
    <location>
        <begin position="418"/>
        <end position="446"/>
    </location>
</feature>
<dbReference type="Pfam" id="PF01585">
    <property type="entry name" value="G-patch"/>
    <property type="match status" value="1"/>
</dbReference>
<dbReference type="PANTHER" id="PTHR14195">
    <property type="entry name" value="G PATCH DOMAIN CONTAINING PROTEIN 2"/>
    <property type="match status" value="1"/>
</dbReference>
<evidence type="ECO:0000256" key="1">
    <source>
        <dbReference type="SAM" id="MobiDB-lite"/>
    </source>
</evidence>
<dbReference type="GO" id="GO:0003676">
    <property type="term" value="F:nucleic acid binding"/>
    <property type="evidence" value="ECO:0007669"/>
    <property type="project" value="InterPro"/>
</dbReference>
<dbReference type="STRING" id="90262.A0A1X2IIP9"/>
<dbReference type="InterPro" id="IPR051189">
    <property type="entry name" value="Splicing_assoc_domain"/>
</dbReference>
<accession>A0A1X2IIP9</accession>
<dbReference type="InterPro" id="IPR000467">
    <property type="entry name" value="G_patch_dom"/>
</dbReference>
<dbReference type="SMART" id="SM00443">
    <property type="entry name" value="G_patch"/>
    <property type="match status" value="1"/>
</dbReference>
<dbReference type="AlphaFoldDB" id="A0A1X2IIP9"/>
<dbReference type="SUPFAM" id="SSF82708">
    <property type="entry name" value="R3H domain"/>
    <property type="match status" value="1"/>
</dbReference>
<reference evidence="3 4" key="1">
    <citation type="submission" date="2016-07" db="EMBL/GenBank/DDBJ databases">
        <title>Pervasive Adenine N6-methylation of Active Genes in Fungi.</title>
        <authorList>
            <consortium name="DOE Joint Genome Institute"/>
            <person name="Mondo S.J."/>
            <person name="Dannebaum R.O."/>
            <person name="Kuo R.C."/>
            <person name="Labutti K."/>
            <person name="Haridas S."/>
            <person name="Kuo A."/>
            <person name="Salamov A."/>
            <person name="Ahrendt S.R."/>
            <person name="Lipzen A."/>
            <person name="Sullivan W."/>
            <person name="Andreopoulos W.B."/>
            <person name="Clum A."/>
            <person name="Lindquist E."/>
            <person name="Daum C."/>
            <person name="Ramamoorthy G.K."/>
            <person name="Gryganskyi A."/>
            <person name="Culley D."/>
            <person name="Magnuson J.K."/>
            <person name="James T.Y."/>
            <person name="O'Malley M.A."/>
            <person name="Stajich J.E."/>
            <person name="Spatafora J.W."/>
            <person name="Visel A."/>
            <person name="Grigoriev I.V."/>
        </authorList>
    </citation>
    <scope>NUCLEOTIDE SEQUENCE [LARGE SCALE GENOMIC DNA]</scope>
    <source>
        <strain evidence="3 4">NRRL 1336</strain>
    </source>
</reference>
<dbReference type="InterPro" id="IPR036867">
    <property type="entry name" value="R3H_dom_sf"/>
</dbReference>
<protein>
    <recommendedName>
        <fullName evidence="2">G-patch domain-containing protein</fullName>
    </recommendedName>
</protein>
<feature type="region of interest" description="Disordered" evidence="1">
    <location>
        <begin position="1"/>
        <end position="22"/>
    </location>
</feature>
<feature type="compositionally biased region" description="Polar residues" evidence="1">
    <location>
        <begin position="98"/>
        <end position="113"/>
    </location>
</feature>
<feature type="domain" description="G-patch" evidence="2">
    <location>
        <begin position="479"/>
        <end position="522"/>
    </location>
</feature>
<dbReference type="Gene3D" id="3.30.1370.50">
    <property type="entry name" value="R3H-like domain"/>
    <property type="match status" value="1"/>
</dbReference>
<comment type="caution">
    <text evidence="3">The sequence shown here is derived from an EMBL/GenBank/DDBJ whole genome shotgun (WGS) entry which is preliminary data.</text>
</comment>
<organism evidence="3 4">
    <name type="scientific">Absidia repens</name>
    <dbReference type="NCBI Taxonomy" id="90262"/>
    <lineage>
        <taxon>Eukaryota</taxon>
        <taxon>Fungi</taxon>
        <taxon>Fungi incertae sedis</taxon>
        <taxon>Mucoromycota</taxon>
        <taxon>Mucoromycotina</taxon>
        <taxon>Mucoromycetes</taxon>
        <taxon>Mucorales</taxon>
        <taxon>Cunninghamellaceae</taxon>
        <taxon>Absidia</taxon>
    </lineage>
</organism>
<feature type="compositionally biased region" description="Low complexity" evidence="1">
    <location>
        <begin position="120"/>
        <end position="132"/>
    </location>
</feature>
<sequence>MSGNTYRNTRGKSNKGGRYTSNTYFNHQQQACNTHIESSFAQLNMNNQDDHNDIPMRPHFGLGYSSHSTPVSATPTHPAFTKRFVPASKNIDATDPALQQPNNNIGSSSSHDSCGNFIGSTTTDTVSNNNDTRAAEAFTEIDVNGNSREQQDTSPFVQDNTTQRNSYVQLGHNNSTPSQRSDTNPSGTATDIGKDGSESWKQQKWMTETGGPEDDQQPYSTLHGMDNDNKVYEYEYDDASADGDDYDRTVRQPQDDADEDVFDFGLCDSDDDEYIQAYMAYQQYHQQQSYQSTMISHFHPDMQYHHNQHYHPPMPSQQQQNLKYRWYEDSPSGQLRRVDRRVQLFISDPSRETYQLPGMSMYCRRQVQGLATLYKLKMSHEDVGNNKTGPLLKKGPRTQLPVDRRAIEKHINKIRTAEKAKKQMERRPGGAASELLKRTRKEERRRLKGLPAMDVASKSSSTKKSIPRTVGSEAAPLASNNIGHRMMASMGWKEGESLGVNNDGISNPIQPIIRTNRRGLGA</sequence>
<feature type="region of interest" description="Disordered" evidence="1">
    <location>
        <begin position="98"/>
        <end position="226"/>
    </location>
</feature>
<feature type="compositionally biased region" description="Polar residues" evidence="1">
    <location>
        <begin position="144"/>
        <end position="189"/>
    </location>
</feature>
<feature type="compositionally biased region" description="Basic and acidic residues" evidence="1">
    <location>
        <begin position="418"/>
        <end position="428"/>
    </location>
</feature>
<dbReference type="PROSITE" id="PS50174">
    <property type="entry name" value="G_PATCH"/>
    <property type="match status" value="1"/>
</dbReference>
<evidence type="ECO:0000313" key="4">
    <source>
        <dbReference type="Proteomes" id="UP000193560"/>
    </source>
</evidence>
<name>A0A1X2IIP9_9FUNG</name>
<dbReference type="OrthoDB" id="21470at2759"/>
<keyword evidence="4" id="KW-1185">Reference proteome</keyword>
<evidence type="ECO:0000259" key="2">
    <source>
        <dbReference type="PROSITE" id="PS50174"/>
    </source>
</evidence>